<evidence type="ECO:0000313" key="2">
    <source>
        <dbReference type="EMBL" id="KAB2598947.1"/>
    </source>
</evidence>
<proteinExistence type="predicted"/>
<dbReference type="PANTHER" id="PTHR33416">
    <property type="entry name" value="NUCLEAR PORE COMPLEX PROTEIN NUP1"/>
    <property type="match status" value="1"/>
</dbReference>
<comment type="caution">
    <text evidence="2">The sequence shown here is derived from an EMBL/GenBank/DDBJ whole genome shotgun (WGS) entry which is preliminary data.</text>
</comment>
<dbReference type="GO" id="GO:0071763">
    <property type="term" value="P:nuclear membrane organization"/>
    <property type="evidence" value="ECO:0007669"/>
    <property type="project" value="TreeGrafter"/>
</dbReference>
<keyword evidence="3" id="KW-1185">Reference proteome</keyword>
<name>A0A5N5F7M4_9ROSA</name>
<dbReference type="Proteomes" id="UP000327157">
    <property type="component" value="Unassembled WGS sequence"/>
</dbReference>
<dbReference type="OrthoDB" id="653151at2759"/>
<evidence type="ECO:0008006" key="4">
    <source>
        <dbReference type="Google" id="ProtNLM"/>
    </source>
</evidence>
<dbReference type="EMBL" id="SMOL01000763">
    <property type="protein sequence ID" value="KAB2598947.1"/>
    <property type="molecule type" value="Genomic_DNA"/>
</dbReference>
<evidence type="ECO:0000313" key="3">
    <source>
        <dbReference type="Proteomes" id="UP000327157"/>
    </source>
</evidence>
<dbReference type="GO" id="GO:0005635">
    <property type="term" value="C:nuclear envelope"/>
    <property type="evidence" value="ECO:0007669"/>
    <property type="project" value="TreeGrafter"/>
</dbReference>
<sequence>MEAGTETARSAGLYGERGAGGKLRKPPSRKPNTTPYSRPPSNQAARGPRRWLSGIVDPAYRLISGGATRLFPSFFSKSNSLNALTPPIAQHHDEQHMETEQNAIADREDNSELNNGISIITEIAGPSKTADGLKSGSEFEGNKKGDQSESEDIGLSEIEQLLKGKKFSRNEVNHLMEIIHSRRAVELPNVDHKKKKQSFSAAEKAKWPVITDDIPKSSEEKQEDLNKAIWATSAPLPQSAMRDQVGASPVDIARAFMGSRTSEIDPSSKNAVSKDEMATLHGNEFSSKPFLPTLSKPSACWPGSMVQDQRDYSTPQTERGRFGLHNLPRTPYSRTIFSKSKSKLTQLQGGNDKAPRIVFTPLKQSHTPIYGKPRGDTLDGGFGSAGPVRRLRHKSAAQSPATGSLYVHSSPFGPSRVVNSSATKGFLPAAKNFELGGLSGNSQIQSSDRKSSSFGVPTVHPQSSLIARTILEHIDRNPSTPKDKSEELKLAFAWKKTPSSGVSSVIQNGHDSLPLGGFNSRKLINHDYQKNSAHENADKGNSLFKIPPVENTVKATTVANNIPAGDGRVEDL</sequence>
<protein>
    <recommendedName>
        <fullName evidence="4">Nuclear pore complex protein NUP1-like</fullName>
    </recommendedName>
</protein>
<dbReference type="PANTHER" id="PTHR33416:SF18">
    <property type="entry name" value="NUCLEOPORIN-LIKE PROTEIN"/>
    <property type="match status" value="1"/>
</dbReference>
<accession>A0A5N5F7M4</accession>
<feature type="region of interest" description="Disordered" evidence="1">
    <location>
        <begin position="301"/>
        <end position="328"/>
    </location>
</feature>
<feature type="region of interest" description="Disordered" evidence="1">
    <location>
        <begin position="1"/>
        <end position="51"/>
    </location>
</feature>
<reference evidence="2 3" key="2">
    <citation type="submission" date="2019-11" db="EMBL/GenBank/DDBJ databases">
        <title>A de novo genome assembly of a pear dwarfing rootstock.</title>
        <authorList>
            <person name="Wang F."/>
            <person name="Wang J."/>
            <person name="Li S."/>
            <person name="Zhang Y."/>
            <person name="Fang M."/>
            <person name="Ma L."/>
            <person name="Zhao Y."/>
            <person name="Jiang S."/>
        </authorList>
    </citation>
    <scope>NUCLEOTIDE SEQUENCE [LARGE SCALE GENOMIC DNA]</scope>
    <source>
        <strain evidence="2">S2</strain>
        <tissue evidence="2">Leaf</tissue>
    </source>
</reference>
<feature type="compositionally biased region" description="Polar residues" evidence="1">
    <location>
        <begin position="30"/>
        <end position="44"/>
    </location>
</feature>
<dbReference type="AlphaFoldDB" id="A0A5N5F7M4"/>
<evidence type="ECO:0000256" key="1">
    <source>
        <dbReference type="SAM" id="MobiDB-lite"/>
    </source>
</evidence>
<feature type="region of interest" description="Disordered" evidence="1">
    <location>
        <begin position="127"/>
        <end position="152"/>
    </location>
</feature>
<reference evidence="2 3" key="1">
    <citation type="submission" date="2019-09" db="EMBL/GenBank/DDBJ databases">
        <authorList>
            <person name="Ou C."/>
        </authorList>
    </citation>
    <scope>NUCLEOTIDE SEQUENCE [LARGE SCALE GENOMIC DNA]</scope>
    <source>
        <strain evidence="2">S2</strain>
        <tissue evidence="2">Leaf</tissue>
    </source>
</reference>
<organism evidence="2 3">
    <name type="scientific">Pyrus ussuriensis x Pyrus communis</name>
    <dbReference type="NCBI Taxonomy" id="2448454"/>
    <lineage>
        <taxon>Eukaryota</taxon>
        <taxon>Viridiplantae</taxon>
        <taxon>Streptophyta</taxon>
        <taxon>Embryophyta</taxon>
        <taxon>Tracheophyta</taxon>
        <taxon>Spermatophyta</taxon>
        <taxon>Magnoliopsida</taxon>
        <taxon>eudicotyledons</taxon>
        <taxon>Gunneridae</taxon>
        <taxon>Pentapetalae</taxon>
        <taxon>rosids</taxon>
        <taxon>fabids</taxon>
        <taxon>Rosales</taxon>
        <taxon>Rosaceae</taxon>
        <taxon>Amygdaloideae</taxon>
        <taxon>Maleae</taxon>
        <taxon>Pyrus</taxon>
    </lineage>
</organism>
<gene>
    <name evidence="2" type="ORF">D8674_042921</name>
</gene>
<feature type="region of interest" description="Disordered" evidence="1">
    <location>
        <begin position="440"/>
        <end position="459"/>
    </location>
</feature>